<organism evidence="1 2">
    <name type="scientific">Bacillus mycoides</name>
    <dbReference type="NCBI Taxonomy" id="1405"/>
    <lineage>
        <taxon>Bacteria</taxon>
        <taxon>Bacillati</taxon>
        <taxon>Bacillota</taxon>
        <taxon>Bacilli</taxon>
        <taxon>Bacillales</taxon>
        <taxon>Bacillaceae</taxon>
        <taxon>Bacillus</taxon>
        <taxon>Bacillus cereus group</taxon>
    </lineage>
</organism>
<dbReference type="Proteomes" id="UP000437562">
    <property type="component" value="Unassembled WGS sequence"/>
</dbReference>
<accession>A0A654A5L6</accession>
<dbReference type="Pfam" id="PF09953">
    <property type="entry name" value="DUF2187"/>
    <property type="match status" value="1"/>
</dbReference>
<dbReference type="EMBL" id="CABWMC010000029">
    <property type="protein sequence ID" value="VXC62196.1"/>
    <property type="molecule type" value="Genomic_DNA"/>
</dbReference>
<evidence type="ECO:0000313" key="1">
    <source>
        <dbReference type="EMBL" id="VXC62196.1"/>
    </source>
</evidence>
<evidence type="ECO:0000313" key="2">
    <source>
        <dbReference type="Proteomes" id="UP000437562"/>
    </source>
</evidence>
<name>A0A654A5L6_BACMY</name>
<dbReference type="AlphaFoldDB" id="A0A654A5L6"/>
<proteinExistence type="predicted"/>
<evidence type="ECO:0008006" key="3">
    <source>
        <dbReference type="Google" id="ProtNLM"/>
    </source>
</evidence>
<reference evidence="1 2" key="1">
    <citation type="submission" date="2019-10" db="EMBL/GenBank/DDBJ databases">
        <authorList>
            <person name="Karimi E."/>
        </authorList>
    </citation>
    <scope>NUCLEOTIDE SEQUENCE [LARGE SCALE GENOMIC DNA]</scope>
    <source>
        <strain evidence="1">Bacillus sp. 71</strain>
    </source>
</reference>
<protein>
    <recommendedName>
        <fullName evidence="3">DUF2187 domain-containing protein</fullName>
    </recommendedName>
</protein>
<dbReference type="InterPro" id="IPR018690">
    <property type="entry name" value="DUF2187"/>
</dbReference>
<sequence>MEHNKKAAIGDYVQFSYRKNPNLQLTGFVVSVLQNTIVVDVSQIMKIEVDDVRQVVKHGYYKKVVHAQIKNNVHNSYTAALTNFSFVRNSITTCSNFLTGFM</sequence>
<gene>
    <name evidence="1" type="ORF">BACI71_40450</name>
</gene>